<dbReference type="HOGENOM" id="CLU_751315_0_0_1"/>
<dbReference type="InterPro" id="IPR004865">
    <property type="entry name" value="HSR_dom"/>
</dbReference>
<dbReference type="GO" id="GO:0000981">
    <property type="term" value="F:DNA-binding transcription factor activity, RNA polymerase II-specific"/>
    <property type="evidence" value="ECO:0007669"/>
    <property type="project" value="TreeGrafter"/>
</dbReference>
<dbReference type="Pfam" id="PF03172">
    <property type="entry name" value="HSR"/>
    <property type="match status" value="1"/>
</dbReference>
<dbReference type="Proteomes" id="UP000007646">
    <property type="component" value="Unassembled WGS sequence"/>
</dbReference>
<dbReference type="OMA" id="PVESVMY"/>
<dbReference type="GeneTree" id="ENSGT00940000162129"/>
<feature type="domain" description="HSR" evidence="1">
    <location>
        <begin position="3"/>
        <end position="119"/>
    </location>
</feature>
<dbReference type="InterPro" id="IPR043563">
    <property type="entry name" value="Sp110/Sp140/Sp140L-like"/>
</dbReference>
<dbReference type="PANTHER" id="PTHR46386">
    <property type="entry name" value="NUCLEAR BODY PROTEIN SP140"/>
    <property type="match status" value="1"/>
</dbReference>
<sequence>RIFTKDQNTEEENTEDQFLYDLLFMLFKKNKVEIASAITKTFPFFMGLRDRGFLSEQMYENFLDTCANLVPVERVVYDVLTELEKTFDLPLLEVLFSKVNMKAYPDLIEVYQSFQDGLSEKLFGNTETQTQSGGARSRKAISCGLVAVQEDEGRESEETPRLLLPYDGEEKSSIEYPVEHSSTLTYLGTVINNPEAPQMTNEGELEEAPGLLPCEQEESKNVCLEKCDGEEPQKASISSPRNGSAVAWGFFPKHFEPISRGKGNEEMTVFPRSGSLSYDPETRQMTKEVPEEMPDLLPAEGEEGGNACLGMYDGEEPQGALGSPSRSELGKAGVGAELLALGVEKCSCVMCFSRRVPGAQEARTESSQASDIMGKV</sequence>
<evidence type="ECO:0000313" key="3">
    <source>
        <dbReference type="Proteomes" id="UP000007646"/>
    </source>
</evidence>
<organism evidence="2 3">
    <name type="scientific">Loxodonta africana</name>
    <name type="common">African elephant</name>
    <dbReference type="NCBI Taxonomy" id="9785"/>
    <lineage>
        <taxon>Eukaryota</taxon>
        <taxon>Metazoa</taxon>
        <taxon>Chordata</taxon>
        <taxon>Craniata</taxon>
        <taxon>Vertebrata</taxon>
        <taxon>Euteleostomi</taxon>
        <taxon>Mammalia</taxon>
        <taxon>Eutheria</taxon>
        <taxon>Afrotheria</taxon>
        <taxon>Proboscidea</taxon>
        <taxon>Elephantidae</taxon>
        <taxon>Loxodonta</taxon>
    </lineage>
</organism>
<name>G3UCH4_LOXAF</name>
<dbReference type="eggNOG" id="KOG2177">
    <property type="taxonomic scope" value="Eukaryota"/>
</dbReference>
<dbReference type="Ensembl" id="ENSLAFT00000033396.1">
    <property type="protein sequence ID" value="ENSLAFP00000025532.1"/>
    <property type="gene ID" value="ENSLAFG00000002297.4"/>
</dbReference>
<evidence type="ECO:0000313" key="2">
    <source>
        <dbReference type="Ensembl" id="ENSLAFP00000025532.1"/>
    </source>
</evidence>
<reference evidence="2 3" key="1">
    <citation type="submission" date="2009-06" db="EMBL/GenBank/DDBJ databases">
        <title>The Genome Sequence of Loxodonta africana (African elephant).</title>
        <authorList>
            <person name="Di Palma F."/>
            <person name="Heiman D."/>
            <person name="Young S."/>
            <person name="Johnson J."/>
            <person name="Lander E.S."/>
            <person name="Lindblad-Toh K."/>
        </authorList>
    </citation>
    <scope>NUCLEOTIDE SEQUENCE [LARGE SCALE GENOMIC DNA]</scope>
    <source>
        <strain evidence="2 3">Isolate ISIS603380</strain>
    </source>
</reference>
<reference evidence="2" key="3">
    <citation type="submission" date="2025-09" db="UniProtKB">
        <authorList>
            <consortium name="Ensembl"/>
        </authorList>
    </citation>
    <scope>IDENTIFICATION</scope>
    <source>
        <strain evidence="2">Isolate ISIS603380</strain>
    </source>
</reference>
<dbReference type="GO" id="GO:0005634">
    <property type="term" value="C:nucleus"/>
    <property type="evidence" value="ECO:0007669"/>
    <property type="project" value="InterPro"/>
</dbReference>
<evidence type="ECO:0000259" key="1">
    <source>
        <dbReference type="PROSITE" id="PS51414"/>
    </source>
</evidence>
<keyword evidence="3" id="KW-1185">Reference proteome</keyword>
<dbReference type="PANTHER" id="PTHR46386:SF8">
    <property type="entry name" value="NUCLEAR BODY PROTEIN SP140"/>
    <property type="match status" value="1"/>
</dbReference>
<accession>G3UCH4</accession>
<dbReference type="AlphaFoldDB" id="G3UCH4"/>
<dbReference type="PROSITE" id="PS51414">
    <property type="entry name" value="HSR"/>
    <property type="match status" value="1"/>
</dbReference>
<protein>
    <recommendedName>
        <fullName evidence="1">HSR domain-containing protein</fullName>
    </recommendedName>
</protein>
<proteinExistence type="predicted"/>
<dbReference type="InParanoid" id="G3UCH4"/>
<reference evidence="2" key="2">
    <citation type="submission" date="2025-08" db="UniProtKB">
        <authorList>
            <consortium name="Ensembl"/>
        </authorList>
    </citation>
    <scope>IDENTIFICATION</scope>
    <source>
        <strain evidence="2">Isolate ISIS603380</strain>
    </source>
</reference>